<evidence type="ECO:0000256" key="3">
    <source>
        <dbReference type="ARBA" id="ARBA00022679"/>
    </source>
</evidence>
<evidence type="ECO:0000256" key="9">
    <source>
        <dbReference type="SAM" id="Coils"/>
    </source>
</evidence>
<keyword evidence="7" id="KW-0829">Tyrosine-protein kinase</keyword>
<dbReference type="Gene3D" id="3.40.50.300">
    <property type="entry name" value="P-loop containing nucleotide triphosphate hydrolases"/>
    <property type="match status" value="1"/>
</dbReference>
<dbReference type="Proteomes" id="UP000004344">
    <property type="component" value="Unassembled WGS sequence"/>
</dbReference>
<comment type="catalytic activity">
    <reaction evidence="8">
        <text>L-tyrosyl-[protein] + ATP = O-phospho-L-tyrosyl-[protein] + ADP + H(+)</text>
        <dbReference type="Rhea" id="RHEA:10596"/>
        <dbReference type="Rhea" id="RHEA-COMP:10136"/>
        <dbReference type="Rhea" id="RHEA-COMP:20101"/>
        <dbReference type="ChEBI" id="CHEBI:15378"/>
        <dbReference type="ChEBI" id="CHEBI:30616"/>
        <dbReference type="ChEBI" id="CHEBI:46858"/>
        <dbReference type="ChEBI" id="CHEBI:61978"/>
        <dbReference type="ChEBI" id="CHEBI:456216"/>
        <dbReference type="EC" id="2.7.10.2"/>
    </reaction>
</comment>
<dbReference type="InterPro" id="IPR005702">
    <property type="entry name" value="Wzc-like_C"/>
</dbReference>
<dbReference type="InterPro" id="IPR025669">
    <property type="entry name" value="AAA_dom"/>
</dbReference>
<name>G6FS55_9CYAN</name>
<reference evidence="12 13" key="1">
    <citation type="submission" date="2011-09" db="EMBL/GenBank/DDBJ databases">
        <title>The draft genome of Fischerella sp. JSC-11.</title>
        <authorList>
            <consortium name="US DOE Joint Genome Institute (JGI-PGF)"/>
            <person name="Lucas S."/>
            <person name="Han J."/>
            <person name="Lapidus A."/>
            <person name="Cheng J.-F."/>
            <person name="Goodwin L."/>
            <person name="Pitluck S."/>
            <person name="Peters L."/>
            <person name="Land M.L."/>
            <person name="Hauser L."/>
            <person name="Sarkisova S."/>
            <person name="Bryant D.A."/>
            <person name="Brown I."/>
            <person name="Woyke T.J."/>
        </authorList>
    </citation>
    <scope>NUCLEOTIDE SEQUENCE [LARGE SCALE GENOMIC DNA]</scope>
    <source>
        <strain evidence="12 13">JSC-11</strain>
    </source>
</reference>
<keyword evidence="10" id="KW-0812">Transmembrane</keyword>
<keyword evidence="13" id="KW-1185">Reference proteome</keyword>
<keyword evidence="4" id="KW-0547">Nucleotide-binding</keyword>
<evidence type="ECO:0000256" key="4">
    <source>
        <dbReference type="ARBA" id="ARBA00022741"/>
    </source>
</evidence>
<accession>G6FS55</accession>
<keyword evidence="6" id="KW-0067">ATP-binding</keyword>
<dbReference type="PANTHER" id="PTHR32309">
    <property type="entry name" value="TYROSINE-PROTEIN KINASE"/>
    <property type="match status" value="1"/>
</dbReference>
<dbReference type="AlphaFoldDB" id="G6FS55"/>
<gene>
    <name evidence="12" type="ORF">FJSC11DRAFT_1951</name>
</gene>
<feature type="coiled-coil region" evidence="9">
    <location>
        <begin position="348"/>
        <end position="382"/>
    </location>
</feature>
<dbReference type="GO" id="GO:0005886">
    <property type="term" value="C:plasma membrane"/>
    <property type="evidence" value="ECO:0007669"/>
    <property type="project" value="TreeGrafter"/>
</dbReference>
<dbReference type="InterPro" id="IPR027417">
    <property type="entry name" value="P-loop_NTPase"/>
</dbReference>
<dbReference type="NCBIfam" id="TIGR01007">
    <property type="entry name" value="eps_fam"/>
    <property type="match status" value="1"/>
</dbReference>
<dbReference type="EC" id="2.7.10.2" evidence="2"/>
<feature type="domain" description="AAA" evidence="11">
    <location>
        <begin position="539"/>
        <end position="683"/>
    </location>
</feature>
<evidence type="ECO:0000256" key="1">
    <source>
        <dbReference type="ARBA" id="ARBA00007316"/>
    </source>
</evidence>
<evidence type="ECO:0000313" key="13">
    <source>
        <dbReference type="Proteomes" id="UP000004344"/>
    </source>
</evidence>
<dbReference type="GO" id="GO:0005524">
    <property type="term" value="F:ATP binding"/>
    <property type="evidence" value="ECO:0007669"/>
    <property type="project" value="UniProtKB-KW"/>
</dbReference>
<keyword evidence="5" id="KW-0418">Kinase</keyword>
<evidence type="ECO:0000256" key="7">
    <source>
        <dbReference type="ARBA" id="ARBA00023137"/>
    </source>
</evidence>
<dbReference type="CDD" id="cd05387">
    <property type="entry name" value="BY-kinase"/>
    <property type="match status" value="1"/>
</dbReference>
<evidence type="ECO:0000259" key="11">
    <source>
        <dbReference type="Pfam" id="PF13614"/>
    </source>
</evidence>
<dbReference type="InterPro" id="IPR050445">
    <property type="entry name" value="Bact_polysacc_biosynth/exp"/>
</dbReference>
<dbReference type="PANTHER" id="PTHR32309:SF13">
    <property type="entry name" value="FERRIC ENTEROBACTIN TRANSPORT PROTEIN FEPE"/>
    <property type="match status" value="1"/>
</dbReference>
<dbReference type="Pfam" id="PF13614">
    <property type="entry name" value="AAA_31"/>
    <property type="match status" value="1"/>
</dbReference>
<dbReference type="PATRIC" id="fig|741277.3.peg.1792"/>
<organism evidence="12 13">
    <name type="scientific">Fischerella thermalis JSC-11</name>
    <dbReference type="NCBI Taxonomy" id="741277"/>
    <lineage>
        <taxon>Bacteria</taxon>
        <taxon>Bacillati</taxon>
        <taxon>Cyanobacteriota</taxon>
        <taxon>Cyanophyceae</taxon>
        <taxon>Nostocales</taxon>
        <taxon>Hapalosiphonaceae</taxon>
        <taxon>Fischerella</taxon>
    </lineage>
</organism>
<evidence type="ECO:0000256" key="8">
    <source>
        <dbReference type="ARBA" id="ARBA00051245"/>
    </source>
</evidence>
<dbReference type="GO" id="GO:0004715">
    <property type="term" value="F:non-membrane spanning protein tyrosine kinase activity"/>
    <property type="evidence" value="ECO:0007669"/>
    <property type="project" value="UniProtKB-EC"/>
</dbReference>
<proteinExistence type="inferred from homology"/>
<keyword evidence="3" id="KW-0808">Transferase</keyword>
<keyword evidence="9" id="KW-0175">Coiled coil</keyword>
<dbReference type="EMBL" id="AGIZ01000005">
    <property type="protein sequence ID" value="EHC15040.1"/>
    <property type="molecule type" value="Genomic_DNA"/>
</dbReference>
<protein>
    <recommendedName>
        <fullName evidence="2">non-specific protein-tyrosine kinase</fullName>
        <ecNumber evidence="2">2.7.10.2</ecNumber>
    </recommendedName>
</protein>
<evidence type="ECO:0000256" key="10">
    <source>
        <dbReference type="SAM" id="Phobius"/>
    </source>
</evidence>
<comment type="caution">
    <text evidence="12">The sequence shown here is derived from an EMBL/GenBank/DDBJ whole genome shotgun (WGS) entry which is preliminary data.</text>
</comment>
<keyword evidence="10" id="KW-0472">Membrane</keyword>
<evidence type="ECO:0000256" key="6">
    <source>
        <dbReference type="ARBA" id="ARBA00022840"/>
    </source>
</evidence>
<sequence length="743" mass="81195">MARLYNQQPTTNNQQPTNIVMTPPIVKRYLIAFEKYKWMGLASFTLVVVGSTVVAMQPEPPASYIAEAALTYSSPPVLFSVTGGEIQQQGQELTQETLLSDQIVEAVATKVNVKPKQIGQNVALSVPAKSKPGEEPASTLIEIKYKDSNEKRAKETVQLLMEAMIKLSGEINTRRLNAIIKKINERSPEIKQDLQLAEKKLEQYDRIEGPALLAAENGSLLTAITSSQSQQRQIQLTLSGVNAQIRSLQKKLGLNSNEAYVSSALSADPIIANLRSQIYQVESQMGVLAKQGARPELPQMVQLQRQKDAYEQLLQQRAVEVVGGGGAAAPLAGSIIDIRSQSNLDPARQQLANQLVALQTQYETLQQQLISLRQDEERLRQMYALIPNKQLERSRLEQEVTLKKAIYDKMQAKLIDAQAAEAETVSSLSVAKVPVVTADIKPPKSVPTTLAVGGFLGLIVGGGVIFLLGSLEGTFKTKEDIRNSLKQREVALLGELPLMPVEDLSADEVPTILSVYSPYLEYYEKFRSNLRRLGGKNLKVILITSVSSSEGKTVSAYNLGIASARAGKRTLIIETDLRSPSRSPSLKVTIDPNANIEPLRYYGSLSECIRLVPDIENLYIVPSVGPVSQPAAILESSELRRLIEDARERYDLVIIDTNPISLSNDALLIQPYSDGIILVTRPHYTQENMLGEVVDELVESELGLVGAIINGADISVPQLVELVSASGEESGEKAEVSAGTVQN</sequence>
<evidence type="ECO:0000313" key="12">
    <source>
        <dbReference type="EMBL" id="EHC15040.1"/>
    </source>
</evidence>
<keyword evidence="10" id="KW-1133">Transmembrane helix</keyword>
<feature type="transmembrane region" description="Helical" evidence="10">
    <location>
        <begin position="450"/>
        <end position="469"/>
    </location>
</feature>
<evidence type="ECO:0000256" key="2">
    <source>
        <dbReference type="ARBA" id="ARBA00011903"/>
    </source>
</evidence>
<comment type="similarity">
    <text evidence="1">Belongs to the CpsD/CapB family.</text>
</comment>
<evidence type="ECO:0000256" key="5">
    <source>
        <dbReference type="ARBA" id="ARBA00022777"/>
    </source>
</evidence>
<dbReference type="SUPFAM" id="SSF52540">
    <property type="entry name" value="P-loop containing nucleoside triphosphate hydrolases"/>
    <property type="match status" value="1"/>
</dbReference>